<accession>A0A6A6ZST9</accession>
<keyword evidence="3" id="KW-1185">Reference proteome</keyword>
<evidence type="ECO:0000313" key="2">
    <source>
        <dbReference type="EMBL" id="KAF2824140.1"/>
    </source>
</evidence>
<gene>
    <name evidence="2" type="ORF">CC86DRAFT_420551</name>
</gene>
<keyword evidence="1" id="KW-0175">Coiled coil</keyword>
<evidence type="ECO:0000256" key="1">
    <source>
        <dbReference type="SAM" id="Coils"/>
    </source>
</evidence>
<reference evidence="2" key="1">
    <citation type="journal article" date="2020" name="Stud. Mycol.">
        <title>101 Dothideomycetes genomes: a test case for predicting lifestyles and emergence of pathogens.</title>
        <authorList>
            <person name="Haridas S."/>
            <person name="Albert R."/>
            <person name="Binder M."/>
            <person name="Bloem J."/>
            <person name="Labutti K."/>
            <person name="Salamov A."/>
            <person name="Andreopoulos B."/>
            <person name="Baker S."/>
            <person name="Barry K."/>
            <person name="Bills G."/>
            <person name="Bluhm B."/>
            <person name="Cannon C."/>
            <person name="Castanera R."/>
            <person name="Culley D."/>
            <person name="Daum C."/>
            <person name="Ezra D."/>
            <person name="Gonzalez J."/>
            <person name="Henrissat B."/>
            <person name="Kuo A."/>
            <person name="Liang C."/>
            <person name="Lipzen A."/>
            <person name="Lutzoni F."/>
            <person name="Magnuson J."/>
            <person name="Mondo S."/>
            <person name="Nolan M."/>
            <person name="Ohm R."/>
            <person name="Pangilinan J."/>
            <person name="Park H.-J."/>
            <person name="Ramirez L."/>
            <person name="Alfaro M."/>
            <person name="Sun H."/>
            <person name="Tritt A."/>
            <person name="Yoshinaga Y."/>
            <person name="Zwiers L.-H."/>
            <person name="Turgeon B."/>
            <person name="Goodwin S."/>
            <person name="Spatafora J."/>
            <person name="Crous P."/>
            <person name="Grigoriev I."/>
        </authorList>
    </citation>
    <scope>NUCLEOTIDE SEQUENCE</scope>
    <source>
        <strain evidence="2">CBS 113818</strain>
    </source>
</reference>
<protein>
    <submittedName>
        <fullName evidence="2">Uncharacterized protein</fullName>
    </submittedName>
</protein>
<organism evidence="2 3">
    <name type="scientific">Ophiobolus disseminans</name>
    <dbReference type="NCBI Taxonomy" id="1469910"/>
    <lineage>
        <taxon>Eukaryota</taxon>
        <taxon>Fungi</taxon>
        <taxon>Dikarya</taxon>
        <taxon>Ascomycota</taxon>
        <taxon>Pezizomycotina</taxon>
        <taxon>Dothideomycetes</taxon>
        <taxon>Pleosporomycetidae</taxon>
        <taxon>Pleosporales</taxon>
        <taxon>Pleosporineae</taxon>
        <taxon>Phaeosphaeriaceae</taxon>
        <taxon>Ophiobolus</taxon>
    </lineage>
</organism>
<dbReference type="AlphaFoldDB" id="A0A6A6ZST9"/>
<name>A0A6A6ZST9_9PLEO</name>
<dbReference type="EMBL" id="MU006230">
    <property type="protein sequence ID" value="KAF2824140.1"/>
    <property type="molecule type" value="Genomic_DNA"/>
</dbReference>
<sequence length="122" mass="14625">MVAVAHSVKQVASHRPPPPFETDLEKGLHQEHHRHKMCEFQLRHDAMTNQLISEHDAAFSQLRDEHNVVIRDLQDAATHHWTQLRWAQEGYMEMRQKYDADVKELKEEIVELRQRNDDHWPY</sequence>
<dbReference type="Proteomes" id="UP000799424">
    <property type="component" value="Unassembled WGS sequence"/>
</dbReference>
<proteinExistence type="predicted"/>
<feature type="coiled-coil region" evidence="1">
    <location>
        <begin position="88"/>
        <end position="115"/>
    </location>
</feature>
<evidence type="ECO:0000313" key="3">
    <source>
        <dbReference type="Proteomes" id="UP000799424"/>
    </source>
</evidence>